<dbReference type="Proteomes" id="UP001259492">
    <property type="component" value="Unassembled WGS sequence"/>
</dbReference>
<evidence type="ECO:0000313" key="3">
    <source>
        <dbReference type="Proteomes" id="UP001259492"/>
    </source>
</evidence>
<keyword evidence="1" id="KW-0472">Membrane</keyword>
<accession>A0ABU2YGB1</accession>
<keyword evidence="1" id="KW-0812">Transmembrane</keyword>
<comment type="caution">
    <text evidence="2">The sequence shown here is derived from an EMBL/GenBank/DDBJ whole genome shotgun (WGS) entry which is preliminary data.</text>
</comment>
<proteinExistence type="predicted"/>
<feature type="transmembrane region" description="Helical" evidence="1">
    <location>
        <begin position="179"/>
        <end position="199"/>
    </location>
</feature>
<reference evidence="2 3" key="1">
    <citation type="submission" date="2023-09" db="EMBL/GenBank/DDBJ databases">
        <authorList>
            <person name="Rey-Velasco X."/>
        </authorList>
    </citation>
    <scope>NUCLEOTIDE SEQUENCE [LARGE SCALE GENOMIC DNA]</scope>
    <source>
        <strain evidence="2 3">W332</strain>
    </source>
</reference>
<keyword evidence="1" id="KW-1133">Transmembrane helix</keyword>
<dbReference type="EMBL" id="JAVRIA010000001">
    <property type="protein sequence ID" value="MDT0557213.1"/>
    <property type="molecule type" value="Genomic_DNA"/>
</dbReference>
<dbReference type="RefSeq" id="WP_311425984.1">
    <property type="nucleotide sequence ID" value="NZ_JAVRIA010000001.1"/>
</dbReference>
<evidence type="ECO:0008006" key="4">
    <source>
        <dbReference type="Google" id="ProtNLM"/>
    </source>
</evidence>
<evidence type="ECO:0000256" key="1">
    <source>
        <dbReference type="SAM" id="Phobius"/>
    </source>
</evidence>
<feature type="transmembrane region" description="Helical" evidence="1">
    <location>
        <begin position="206"/>
        <end position="226"/>
    </location>
</feature>
<evidence type="ECO:0000313" key="2">
    <source>
        <dbReference type="EMBL" id="MDT0557213.1"/>
    </source>
</evidence>
<sequence>MFTVIGTLSHEYGHIAAAKLNGYDTVLHYGAMSYYPKGYLEDENYKALNKLSLEYKSTEYNNWSEAAKQKVEHYTKILSERYPYNESKSNILITIGGPLQTIVTGTIGLIILFIRRKSIYNIGLKIIDWLAVFLSLFWLREVFNIFTSISGELISPNGTWFGGDELGISQSLNLWDGTIPLILATIGFVFSLYVIFRILPKKIRLTFILSGFIGGISGFVLWMYIIGPKVLP</sequence>
<feature type="transmembrane region" description="Helical" evidence="1">
    <location>
        <begin position="91"/>
        <end position="114"/>
    </location>
</feature>
<keyword evidence="3" id="KW-1185">Reference proteome</keyword>
<protein>
    <recommendedName>
        <fullName evidence="4">Peptidase M50 domain-containing protein</fullName>
    </recommendedName>
</protein>
<gene>
    <name evidence="2" type="ORF">RM697_01050</name>
</gene>
<organism evidence="2 3">
    <name type="scientific">Microcosmobacter mediterraneus</name>
    <dbReference type="NCBI Taxonomy" id="3075607"/>
    <lineage>
        <taxon>Bacteria</taxon>
        <taxon>Pseudomonadati</taxon>
        <taxon>Bacteroidota</taxon>
        <taxon>Flavobacteriia</taxon>
        <taxon>Flavobacteriales</taxon>
        <taxon>Flavobacteriaceae</taxon>
        <taxon>Microcosmobacter</taxon>
    </lineage>
</organism>
<name>A0ABU2YGB1_9FLAO</name>
<feature type="transmembrane region" description="Helical" evidence="1">
    <location>
        <begin position="126"/>
        <end position="146"/>
    </location>
</feature>